<comment type="caution">
    <text evidence="1">The sequence shown here is derived from an EMBL/GenBank/DDBJ whole genome shotgun (WGS) entry which is preliminary data.</text>
</comment>
<organism evidence="1 2">
    <name type="scientific">Sphingomonas immobilis</name>
    <dbReference type="NCBI Taxonomy" id="3063997"/>
    <lineage>
        <taxon>Bacteria</taxon>
        <taxon>Pseudomonadati</taxon>
        <taxon>Pseudomonadota</taxon>
        <taxon>Alphaproteobacteria</taxon>
        <taxon>Sphingomonadales</taxon>
        <taxon>Sphingomonadaceae</taxon>
        <taxon>Sphingomonas</taxon>
    </lineage>
</organism>
<accession>A0ABT9A2W1</accession>
<evidence type="ECO:0000313" key="2">
    <source>
        <dbReference type="Proteomes" id="UP001176468"/>
    </source>
</evidence>
<dbReference type="Proteomes" id="UP001176468">
    <property type="component" value="Unassembled WGS sequence"/>
</dbReference>
<name>A0ABT9A2W1_9SPHN</name>
<reference evidence="1" key="1">
    <citation type="submission" date="2023-07" db="EMBL/GenBank/DDBJ databases">
        <authorList>
            <person name="Kim M.K."/>
        </authorList>
    </citation>
    <scope>NUCLEOTIDE SEQUENCE</scope>
    <source>
        <strain evidence="1">CA1-15</strain>
    </source>
</reference>
<protein>
    <submittedName>
        <fullName evidence="1">Uncharacterized protein</fullName>
    </submittedName>
</protein>
<gene>
    <name evidence="1" type="ORF">Q5H94_17775</name>
</gene>
<proteinExistence type="predicted"/>
<sequence>MLIDVLAGDSSSPAAWGSFHFARSPKAGEEVEIDGTVVIVTRAWHRPSIYYKGAKFAILVEDTVGDVQIRPEVRDHAGMTV</sequence>
<keyword evidence="2" id="KW-1185">Reference proteome</keyword>
<dbReference type="RefSeq" id="WP_304562637.1">
    <property type="nucleotide sequence ID" value="NZ_JAUQSZ010000014.1"/>
</dbReference>
<evidence type="ECO:0000313" key="1">
    <source>
        <dbReference type="EMBL" id="MDO7844181.1"/>
    </source>
</evidence>
<dbReference type="EMBL" id="JAUQSZ010000014">
    <property type="protein sequence ID" value="MDO7844181.1"/>
    <property type="molecule type" value="Genomic_DNA"/>
</dbReference>